<dbReference type="CDD" id="cd09917">
    <property type="entry name" value="F-box_SF"/>
    <property type="match status" value="1"/>
</dbReference>
<evidence type="ECO:0000313" key="3">
    <source>
        <dbReference type="EMBL" id="KAF6818198.1"/>
    </source>
</evidence>
<organism evidence="3 4">
    <name type="scientific">Colletotrichum plurivorum</name>
    <dbReference type="NCBI Taxonomy" id="2175906"/>
    <lineage>
        <taxon>Eukaryota</taxon>
        <taxon>Fungi</taxon>
        <taxon>Dikarya</taxon>
        <taxon>Ascomycota</taxon>
        <taxon>Pezizomycotina</taxon>
        <taxon>Sordariomycetes</taxon>
        <taxon>Hypocreomycetidae</taxon>
        <taxon>Glomerellales</taxon>
        <taxon>Glomerellaceae</taxon>
        <taxon>Colletotrichum</taxon>
        <taxon>Colletotrichum orchidearum species complex</taxon>
    </lineage>
</organism>
<dbReference type="InterPro" id="IPR046676">
    <property type="entry name" value="DUF6546"/>
</dbReference>
<dbReference type="InterPro" id="IPR036047">
    <property type="entry name" value="F-box-like_dom_sf"/>
</dbReference>
<accession>A0A8H6JT43</accession>
<keyword evidence="4" id="KW-1185">Reference proteome</keyword>
<dbReference type="Proteomes" id="UP000654918">
    <property type="component" value="Unassembled WGS sequence"/>
</dbReference>
<evidence type="ECO:0000259" key="1">
    <source>
        <dbReference type="Pfam" id="PF12937"/>
    </source>
</evidence>
<feature type="domain" description="F-box" evidence="1">
    <location>
        <begin position="15"/>
        <end position="48"/>
    </location>
</feature>
<proteinExistence type="predicted"/>
<gene>
    <name evidence="3" type="ORF">CPLU01_13383</name>
</gene>
<dbReference type="Pfam" id="PF20183">
    <property type="entry name" value="DUF6546"/>
    <property type="match status" value="1"/>
</dbReference>
<comment type="caution">
    <text evidence="3">The sequence shown here is derived from an EMBL/GenBank/DDBJ whole genome shotgun (WGS) entry which is preliminary data.</text>
</comment>
<protein>
    <submittedName>
        <fullName evidence="3">PRANC domain protein</fullName>
    </submittedName>
</protein>
<reference evidence="3" key="1">
    <citation type="journal article" date="2020" name="Phytopathology">
        <title>Genome Sequence Resources of Colletotrichum truncatum, C. plurivorum, C. musicola, and C. sojae: Four Species Pathogenic to Soybean (Glycine max).</title>
        <authorList>
            <person name="Rogerio F."/>
            <person name="Boufleur T.R."/>
            <person name="Ciampi-Guillardi M."/>
            <person name="Sukno S.A."/>
            <person name="Thon M.R."/>
            <person name="Massola Junior N.S."/>
            <person name="Baroncelli R."/>
        </authorList>
    </citation>
    <scope>NUCLEOTIDE SEQUENCE</scope>
    <source>
        <strain evidence="3">LFN00145</strain>
    </source>
</reference>
<evidence type="ECO:0000313" key="4">
    <source>
        <dbReference type="Proteomes" id="UP000654918"/>
    </source>
</evidence>
<name>A0A8H6JT43_9PEZI</name>
<evidence type="ECO:0000259" key="2">
    <source>
        <dbReference type="Pfam" id="PF20183"/>
    </source>
</evidence>
<dbReference type="Pfam" id="PF12937">
    <property type="entry name" value="F-box-like"/>
    <property type="match status" value="1"/>
</dbReference>
<sequence length="521" mass="60053">MSSTSLGNRQCNSRWDGLPREIRLLILKCLTEDGCTLARLATVCREWQTDIEKHNFARIRLTPSRLFDFNEMTERNRALVRYIWFCLELAAYDCVTPLTPIIISFQTLFSALSTWDPHGDLVLDISVHSPDDSEHWFKYLTFMPDTPSDMLDECAVEKATSNRQYHDPLHGWVSGLRHSDPPIWALLRMFENALETWGDEWWDRLPSVTAVTSLLLRQQNRRRWRPTLLARMFARLPRLQEVHYEPWRKWCGQSSADKGEYCCVALVHFQGIARSGSRRQSLSNRDPWLEYESFFKSIRHSNKSLKRLVIFENFNQQYPATMIPSLPCKRIRDPSPAVARAVARASLELGHVAASYIADASHFFDMDPAWEWPNLTSLVLTSKLLTPDSDPVEIGVMLRSAAAAAMKMPRLETMEIWNGRKGLAALFRYQALRDKREAVVVWRGTWMLAMEPSTIQAWEAVMQQYDGWRLGLVEELLDKSAVKSHGDAIRSLELSGQVIRPISLQRILFEQKALEGVEALE</sequence>
<dbReference type="SUPFAM" id="SSF81383">
    <property type="entry name" value="F-box domain"/>
    <property type="match status" value="1"/>
</dbReference>
<dbReference type="AlphaFoldDB" id="A0A8H6JT43"/>
<feature type="domain" description="DUF6546" evidence="2">
    <location>
        <begin position="303"/>
        <end position="500"/>
    </location>
</feature>
<dbReference type="EMBL" id="WIGO01000306">
    <property type="protein sequence ID" value="KAF6818198.1"/>
    <property type="molecule type" value="Genomic_DNA"/>
</dbReference>
<dbReference type="InterPro" id="IPR001810">
    <property type="entry name" value="F-box_dom"/>
</dbReference>